<dbReference type="PANTHER" id="PTHR31531:SF2">
    <property type="entry name" value="E3 UBIQUITIN-PROTEIN LIGASE E3D"/>
    <property type="match status" value="1"/>
</dbReference>
<dbReference type="Pfam" id="PF09814">
    <property type="entry name" value="HECT_2"/>
    <property type="match status" value="1"/>
</dbReference>
<dbReference type="GO" id="GO:0005829">
    <property type="term" value="C:cytosol"/>
    <property type="evidence" value="ECO:0007669"/>
    <property type="project" value="TreeGrafter"/>
</dbReference>
<evidence type="ECO:0008006" key="4">
    <source>
        <dbReference type="Google" id="ProtNLM"/>
    </source>
</evidence>
<dbReference type="GO" id="GO:0005634">
    <property type="term" value="C:nucleus"/>
    <property type="evidence" value="ECO:0007669"/>
    <property type="project" value="TreeGrafter"/>
</dbReference>
<dbReference type="GO" id="GO:0030332">
    <property type="term" value="F:cyclin binding"/>
    <property type="evidence" value="ECO:0007669"/>
    <property type="project" value="TreeGrafter"/>
</dbReference>
<dbReference type="InterPro" id="IPR019193">
    <property type="entry name" value="UBQ-conj_enz_E2-bd_prot"/>
</dbReference>
<evidence type="ECO:0000313" key="2">
    <source>
        <dbReference type="EMBL" id="KAF2013120.1"/>
    </source>
</evidence>
<dbReference type="Proteomes" id="UP000799778">
    <property type="component" value="Unassembled WGS sequence"/>
</dbReference>
<dbReference type="GO" id="GO:0061630">
    <property type="term" value="F:ubiquitin protein ligase activity"/>
    <property type="evidence" value="ECO:0007669"/>
    <property type="project" value="TreeGrafter"/>
</dbReference>
<dbReference type="OrthoDB" id="386949at2759"/>
<name>A0A6A5XK40_9PLEO</name>
<keyword evidence="3" id="KW-1185">Reference proteome</keyword>
<feature type="region of interest" description="Disordered" evidence="1">
    <location>
        <begin position="98"/>
        <end position="119"/>
    </location>
</feature>
<gene>
    <name evidence="2" type="ORF">BU24DRAFT_424120</name>
</gene>
<dbReference type="GO" id="GO:0006513">
    <property type="term" value="P:protein monoubiquitination"/>
    <property type="evidence" value="ECO:0007669"/>
    <property type="project" value="TreeGrafter"/>
</dbReference>
<dbReference type="GO" id="GO:0031624">
    <property type="term" value="F:ubiquitin conjugating enzyme binding"/>
    <property type="evidence" value="ECO:0007669"/>
    <property type="project" value="TreeGrafter"/>
</dbReference>
<dbReference type="GeneID" id="54285821"/>
<organism evidence="2 3">
    <name type="scientific">Aaosphaeria arxii CBS 175.79</name>
    <dbReference type="NCBI Taxonomy" id="1450172"/>
    <lineage>
        <taxon>Eukaryota</taxon>
        <taxon>Fungi</taxon>
        <taxon>Dikarya</taxon>
        <taxon>Ascomycota</taxon>
        <taxon>Pezizomycotina</taxon>
        <taxon>Dothideomycetes</taxon>
        <taxon>Pleosporomycetidae</taxon>
        <taxon>Pleosporales</taxon>
        <taxon>Pleosporales incertae sedis</taxon>
        <taxon>Aaosphaeria</taxon>
    </lineage>
</organism>
<dbReference type="PANTHER" id="PTHR31531">
    <property type="entry name" value="E3 UBIQUITIN-PROTEIN LIGASE E3D FAMILY MEMBER"/>
    <property type="match status" value="1"/>
</dbReference>
<reference evidence="2" key="1">
    <citation type="journal article" date="2020" name="Stud. Mycol.">
        <title>101 Dothideomycetes genomes: a test case for predicting lifestyles and emergence of pathogens.</title>
        <authorList>
            <person name="Haridas S."/>
            <person name="Albert R."/>
            <person name="Binder M."/>
            <person name="Bloem J."/>
            <person name="Labutti K."/>
            <person name="Salamov A."/>
            <person name="Andreopoulos B."/>
            <person name="Baker S."/>
            <person name="Barry K."/>
            <person name="Bills G."/>
            <person name="Bluhm B."/>
            <person name="Cannon C."/>
            <person name="Castanera R."/>
            <person name="Culley D."/>
            <person name="Daum C."/>
            <person name="Ezra D."/>
            <person name="Gonzalez J."/>
            <person name="Henrissat B."/>
            <person name="Kuo A."/>
            <person name="Liang C."/>
            <person name="Lipzen A."/>
            <person name="Lutzoni F."/>
            <person name="Magnuson J."/>
            <person name="Mondo S."/>
            <person name="Nolan M."/>
            <person name="Ohm R."/>
            <person name="Pangilinan J."/>
            <person name="Park H.-J."/>
            <person name="Ramirez L."/>
            <person name="Alfaro M."/>
            <person name="Sun H."/>
            <person name="Tritt A."/>
            <person name="Yoshinaga Y."/>
            <person name="Zwiers L.-H."/>
            <person name="Turgeon B."/>
            <person name="Goodwin S."/>
            <person name="Spatafora J."/>
            <person name="Crous P."/>
            <person name="Grigoriev I."/>
        </authorList>
    </citation>
    <scope>NUCLEOTIDE SEQUENCE</scope>
    <source>
        <strain evidence="2">CBS 175.79</strain>
    </source>
</reference>
<dbReference type="GO" id="GO:0000151">
    <property type="term" value="C:ubiquitin ligase complex"/>
    <property type="evidence" value="ECO:0007669"/>
    <property type="project" value="TreeGrafter"/>
</dbReference>
<evidence type="ECO:0000256" key="1">
    <source>
        <dbReference type="SAM" id="MobiDB-lite"/>
    </source>
</evidence>
<dbReference type="AlphaFoldDB" id="A0A6A5XK40"/>
<dbReference type="GO" id="GO:0000209">
    <property type="term" value="P:protein polyubiquitination"/>
    <property type="evidence" value="ECO:0007669"/>
    <property type="project" value="TreeGrafter"/>
</dbReference>
<dbReference type="GO" id="GO:0051865">
    <property type="term" value="P:protein autoubiquitination"/>
    <property type="evidence" value="ECO:0007669"/>
    <property type="project" value="TreeGrafter"/>
</dbReference>
<protein>
    <recommendedName>
        <fullName evidence="4">Ubiquitin-conjugating enzyme E2-binding protein</fullName>
    </recommendedName>
</protein>
<evidence type="ECO:0000313" key="3">
    <source>
        <dbReference type="Proteomes" id="UP000799778"/>
    </source>
</evidence>
<dbReference type="RefSeq" id="XP_033381459.1">
    <property type="nucleotide sequence ID" value="XM_033528424.1"/>
</dbReference>
<dbReference type="GO" id="GO:0043161">
    <property type="term" value="P:proteasome-mediated ubiquitin-dependent protein catabolic process"/>
    <property type="evidence" value="ECO:0007669"/>
    <property type="project" value="TreeGrafter"/>
</dbReference>
<dbReference type="EMBL" id="ML978071">
    <property type="protein sequence ID" value="KAF2013120.1"/>
    <property type="molecule type" value="Genomic_DNA"/>
</dbReference>
<proteinExistence type="predicted"/>
<sequence length="468" mass="51163">MSSAPSSVSRSIAPLASEISTVPQDEVNGASGHLSASLASTVAQSSESLSIALYCELLVHVRLVTLLISLPTVCNITTRASLSPDSLHVTVHHEGDSATIRLPSKAKKENHSNSSLTLPLEPPRKELSLRLQIEESTESKLPYMLHASERKSNIIPWDGASLDAVKEPALCCKKCTCVIVSSNNITAWKDLPNENWAEMMDFWHCHKPDESHLHSSTHTEAVAGKGYAAGNRLKAARGIGFVDLTSFLFKETDCEGARSATSIENQDDTSVCCSSCKQVLGTIDEATEGWRVWKWNLHLSSLPAQNLENATSGITYAVQKWISVQLLSAIDFHGVRKFHIHGNNQSLAEVPSLLIWIFTPDLLVSHSSFLLPSSSSSFAVPSSGYGPPASSRRAMKIFFKESTYRKPKPGESESASVEDIAFPLDLCKELKEILVQSQQLLPAGAKRFQGWEVGLLERFDVGEDRLDQ</sequence>
<accession>A0A6A5XK40</accession>